<evidence type="ECO:0000259" key="1">
    <source>
        <dbReference type="PROSITE" id="PS51186"/>
    </source>
</evidence>
<gene>
    <name evidence="2" type="ORF">FE251_10995</name>
</gene>
<dbReference type="RefSeq" id="WP_139948774.1">
    <property type="nucleotide sequence ID" value="NZ_CP040899.1"/>
</dbReference>
<keyword evidence="3" id="KW-1185">Reference proteome</keyword>
<name>A0ABX5VMV7_9MICO</name>
<dbReference type="InterPro" id="IPR000182">
    <property type="entry name" value="GNAT_dom"/>
</dbReference>
<evidence type="ECO:0000313" key="3">
    <source>
        <dbReference type="Proteomes" id="UP000313948"/>
    </source>
</evidence>
<feature type="domain" description="N-acetyltransferase" evidence="1">
    <location>
        <begin position="9"/>
        <end position="179"/>
    </location>
</feature>
<dbReference type="PANTHER" id="PTHR43792:SF1">
    <property type="entry name" value="N-ACETYLTRANSFERASE DOMAIN-CONTAINING PROTEIN"/>
    <property type="match status" value="1"/>
</dbReference>
<dbReference type="PANTHER" id="PTHR43792">
    <property type="entry name" value="GNAT FAMILY, PUTATIVE (AFU_ORTHOLOGUE AFUA_3G00765)-RELATED-RELATED"/>
    <property type="match status" value="1"/>
</dbReference>
<organism evidence="2 3">
    <name type="scientific">Georgenia wutianyii</name>
    <dbReference type="NCBI Taxonomy" id="2585135"/>
    <lineage>
        <taxon>Bacteria</taxon>
        <taxon>Bacillati</taxon>
        <taxon>Actinomycetota</taxon>
        <taxon>Actinomycetes</taxon>
        <taxon>Micrococcales</taxon>
        <taxon>Bogoriellaceae</taxon>
        <taxon>Georgenia</taxon>
    </lineage>
</organism>
<dbReference type="PROSITE" id="PS51186">
    <property type="entry name" value="GNAT"/>
    <property type="match status" value="1"/>
</dbReference>
<proteinExistence type="predicted"/>
<sequence>MHTLTTERLTLRPWTDDDVDFALDLYSRWDVVQFLGTEPRAMTDREEAVERVARFRGADDSLHGVWLATRRTSGERLGTLLLKQIPASGPVLPLEPSGETEIGWHMHPDSWGHGYATEAAGRVLEHAFAGGLERVVAVTNPRNTASQRVALRIGMEHLGQSDRFYNATCELFLAERPAD</sequence>
<dbReference type="Pfam" id="PF13302">
    <property type="entry name" value="Acetyltransf_3"/>
    <property type="match status" value="1"/>
</dbReference>
<dbReference type="InterPro" id="IPR016181">
    <property type="entry name" value="Acyl_CoA_acyltransferase"/>
</dbReference>
<protein>
    <submittedName>
        <fullName evidence="2">GNAT family N-acetyltransferase</fullName>
    </submittedName>
</protein>
<dbReference type="EMBL" id="CP040899">
    <property type="protein sequence ID" value="QDB79839.1"/>
    <property type="molecule type" value="Genomic_DNA"/>
</dbReference>
<evidence type="ECO:0000313" key="2">
    <source>
        <dbReference type="EMBL" id="QDB79839.1"/>
    </source>
</evidence>
<dbReference type="InterPro" id="IPR051531">
    <property type="entry name" value="N-acetyltransferase"/>
</dbReference>
<reference evidence="2 3" key="1">
    <citation type="submission" date="2019-05" db="EMBL/GenBank/DDBJ databases">
        <title>Georgenia *** sp. nov., and Georgenia *** sp. nov., isolated from the intestinal contents of plateau pika (Ochotona curzoniae) in the Qinghai-Tibet plateau of China.</title>
        <authorList>
            <person name="Tian Z."/>
        </authorList>
    </citation>
    <scope>NUCLEOTIDE SEQUENCE [LARGE SCALE GENOMIC DNA]</scope>
    <source>
        <strain evidence="2 3">Z294</strain>
    </source>
</reference>
<accession>A0ABX5VMV7</accession>
<dbReference type="Proteomes" id="UP000313948">
    <property type="component" value="Chromosome"/>
</dbReference>
<dbReference type="SUPFAM" id="SSF55729">
    <property type="entry name" value="Acyl-CoA N-acyltransferases (Nat)"/>
    <property type="match status" value="1"/>
</dbReference>
<dbReference type="Gene3D" id="3.40.630.30">
    <property type="match status" value="1"/>
</dbReference>